<accession>A0ABY1KIX3</accession>
<sequence>MHLYITTDSQLLKQNLFQSIACIAMPDYLVFDAT</sequence>
<evidence type="ECO:0000313" key="1">
    <source>
        <dbReference type="EMBL" id="SIS39980.1"/>
    </source>
</evidence>
<dbReference type="EMBL" id="FTOB01000001">
    <property type="protein sequence ID" value="SIS39980.1"/>
    <property type="molecule type" value="Genomic_DNA"/>
</dbReference>
<protein>
    <submittedName>
        <fullName evidence="1">Uncharacterized protein</fullName>
    </submittedName>
</protein>
<dbReference type="Proteomes" id="UP000185728">
    <property type="component" value="Unassembled WGS sequence"/>
</dbReference>
<keyword evidence="2" id="KW-1185">Reference proteome</keyword>
<proteinExistence type="predicted"/>
<organism evidence="1 2">
    <name type="scientific">Zobellia uliginosa</name>
    <dbReference type="NCBI Taxonomy" id="143224"/>
    <lineage>
        <taxon>Bacteria</taxon>
        <taxon>Pseudomonadati</taxon>
        <taxon>Bacteroidota</taxon>
        <taxon>Flavobacteriia</taxon>
        <taxon>Flavobacteriales</taxon>
        <taxon>Flavobacteriaceae</taxon>
        <taxon>Zobellia</taxon>
    </lineage>
</organism>
<name>A0ABY1KIX3_9FLAO</name>
<gene>
    <name evidence="1" type="ORF">SAMN05421766_101523</name>
</gene>
<reference evidence="1 2" key="1">
    <citation type="submission" date="2017-01" db="EMBL/GenBank/DDBJ databases">
        <authorList>
            <person name="Varghese N."/>
            <person name="Submissions S."/>
        </authorList>
    </citation>
    <scope>NUCLEOTIDE SEQUENCE [LARGE SCALE GENOMIC DNA]</scope>
    <source>
        <strain evidence="1 2">DSM 2061</strain>
    </source>
</reference>
<evidence type="ECO:0000313" key="2">
    <source>
        <dbReference type="Proteomes" id="UP000185728"/>
    </source>
</evidence>
<comment type="caution">
    <text evidence="1">The sequence shown here is derived from an EMBL/GenBank/DDBJ whole genome shotgun (WGS) entry which is preliminary data.</text>
</comment>